<evidence type="ECO:0000313" key="13">
    <source>
        <dbReference type="EMBL" id="BCG45845.1"/>
    </source>
</evidence>
<gene>
    <name evidence="13" type="ORF">GEOBRER4_n0617</name>
</gene>
<comment type="similarity">
    <text evidence="2">Belongs to the GSP K family.</text>
</comment>
<evidence type="ECO:0000256" key="5">
    <source>
        <dbReference type="ARBA" id="ARBA00022519"/>
    </source>
</evidence>
<evidence type="ECO:0000256" key="7">
    <source>
        <dbReference type="ARBA" id="ARBA00022927"/>
    </source>
</evidence>
<dbReference type="SUPFAM" id="SSF158544">
    <property type="entry name" value="GspK insert domain-like"/>
    <property type="match status" value="1"/>
</dbReference>
<dbReference type="KEGG" id="gbn:GEOBRER4_05950"/>
<dbReference type="Pfam" id="PF03934">
    <property type="entry name" value="T2SSK"/>
    <property type="match status" value="1"/>
</dbReference>
<organism evidence="13 14">
    <name type="scientific">Citrifermentans bremense</name>
    <dbReference type="NCBI Taxonomy" id="60035"/>
    <lineage>
        <taxon>Bacteria</taxon>
        <taxon>Pseudomonadati</taxon>
        <taxon>Thermodesulfobacteriota</taxon>
        <taxon>Desulfuromonadia</taxon>
        <taxon>Geobacterales</taxon>
        <taxon>Geobacteraceae</taxon>
        <taxon>Citrifermentans</taxon>
    </lineage>
</organism>
<dbReference type="InterPro" id="IPR049179">
    <property type="entry name" value="T2SSK_SAM-like_2nd"/>
</dbReference>
<dbReference type="GO" id="GO:0009306">
    <property type="term" value="P:protein secretion"/>
    <property type="evidence" value="ECO:0007669"/>
    <property type="project" value="InterPro"/>
</dbReference>
<name>A0A6S6M398_9BACT</name>
<evidence type="ECO:0000256" key="3">
    <source>
        <dbReference type="ARBA" id="ARBA00022448"/>
    </source>
</evidence>
<accession>A0A6S6M398</accession>
<keyword evidence="8 10" id="KW-1133">Transmembrane helix</keyword>
<reference evidence="13 14" key="1">
    <citation type="submission" date="2020-06" db="EMBL/GenBank/DDBJ databases">
        <title>Interaction of electrochemicaly active bacteria, Geobacter bremensis R4 on different carbon anode.</title>
        <authorList>
            <person name="Meng L."/>
            <person name="Yoshida N."/>
        </authorList>
    </citation>
    <scope>NUCLEOTIDE SEQUENCE [LARGE SCALE GENOMIC DNA]</scope>
    <source>
        <strain evidence="13 14">R4</strain>
    </source>
</reference>
<dbReference type="EMBL" id="AP023213">
    <property type="protein sequence ID" value="BCG45845.1"/>
    <property type="molecule type" value="Genomic_DNA"/>
</dbReference>
<feature type="domain" description="T2SS protein K first SAM-like" evidence="12">
    <location>
        <begin position="102"/>
        <end position="201"/>
    </location>
</feature>
<evidence type="ECO:0000313" key="14">
    <source>
        <dbReference type="Proteomes" id="UP000515472"/>
    </source>
</evidence>
<keyword evidence="4" id="KW-1003">Cell membrane</keyword>
<comment type="subcellular location">
    <subcellularLocation>
        <location evidence="1">Cell inner membrane</location>
    </subcellularLocation>
</comment>
<evidence type="ECO:0000259" key="12">
    <source>
        <dbReference type="Pfam" id="PF21687"/>
    </source>
</evidence>
<dbReference type="Gene3D" id="1.10.40.60">
    <property type="entry name" value="EpsJ-like"/>
    <property type="match status" value="1"/>
</dbReference>
<evidence type="ECO:0000259" key="11">
    <source>
        <dbReference type="Pfam" id="PF03934"/>
    </source>
</evidence>
<dbReference type="RefSeq" id="WP_185244179.1">
    <property type="nucleotide sequence ID" value="NZ_AP023213.1"/>
</dbReference>
<dbReference type="PIRSF" id="PIRSF002786">
    <property type="entry name" value="XcpX"/>
    <property type="match status" value="1"/>
</dbReference>
<dbReference type="PANTHER" id="PTHR38831">
    <property type="entry name" value="TYPE II SECRETION SYSTEM PROTEIN K"/>
    <property type="match status" value="1"/>
</dbReference>
<evidence type="ECO:0000256" key="10">
    <source>
        <dbReference type="SAM" id="Phobius"/>
    </source>
</evidence>
<evidence type="ECO:0000256" key="8">
    <source>
        <dbReference type="ARBA" id="ARBA00022989"/>
    </source>
</evidence>
<evidence type="ECO:0000256" key="9">
    <source>
        <dbReference type="ARBA" id="ARBA00023136"/>
    </source>
</evidence>
<feature type="domain" description="T2SS protein K second SAM-like" evidence="11">
    <location>
        <begin position="215"/>
        <end position="262"/>
    </location>
</feature>
<evidence type="ECO:0000256" key="6">
    <source>
        <dbReference type="ARBA" id="ARBA00022692"/>
    </source>
</evidence>
<protein>
    <submittedName>
        <fullName evidence="13">General secretion pathway protein K</fullName>
    </submittedName>
</protein>
<dbReference type="InterPro" id="IPR049031">
    <property type="entry name" value="T2SSK_SAM-like_1st"/>
</dbReference>
<feature type="transmembrane region" description="Helical" evidence="10">
    <location>
        <begin position="7"/>
        <end position="27"/>
    </location>
</feature>
<evidence type="ECO:0000256" key="4">
    <source>
        <dbReference type="ARBA" id="ARBA00022475"/>
    </source>
</evidence>
<evidence type="ECO:0000256" key="1">
    <source>
        <dbReference type="ARBA" id="ARBA00004533"/>
    </source>
</evidence>
<dbReference type="AlphaFoldDB" id="A0A6S6M398"/>
<sequence length="312" mass="33890">MRGEKGFALVITLIVTTLLVALLVEFVNEVYVDTSHSHNFVASQQAGILAESGVAGGIKLLQVSSAMRLGAAYSSLLEPWAKPQSFETDNGTVTITIEEESGKLNLNSATTTNGTSNEQTLMLVRLLTRLKLPTDLGESLMDWVDENDTPLPGGAESSYYGNLKLPYAAKNRPLETVDELALVKGYTPEVLMKLRALVTTYGASTNGEHEAGTKINVNTANRDLLAAIDDKMTDDLVDRIIDYRKTHPIKDGDLNKIPGVDSIAAFISLKVCYMGNVYRIRSEGKVGESVAVAEAVVRTGGTTPEVLYWREY</sequence>
<dbReference type="InterPro" id="IPR038072">
    <property type="entry name" value="GspK_central_sf"/>
</dbReference>
<dbReference type="Pfam" id="PF21687">
    <property type="entry name" value="T2SSK_1st"/>
    <property type="match status" value="1"/>
</dbReference>
<keyword evidence="3" id="KW-0813">Transport</keyword>
<proteinExistence type="inferred from homology"/>
<dbReference type="InterPro" id="IPR005628">
    <property type="entry name" value="GspK"/>
</dbReference>
<dbReference type="PANTHER" id="PTHR38831:SF2">
    <property type="entry name" value="TYPE II SECRETION SYSTEM PROTEIN K"/>
    <property type="match status" value="1"/>
</dbReference>
<dbReference type="Proteomes" id="UP000515472">
    <property type="component" value="Chromosome"/>
</dbReference>
<keyword evidence="5" id="KW-0997">Cell inner membrane</keyword>
<keyword evidence="7" id="KW-0653">Protein transport</keyword>
<keyword evidence="9 10" id="KW-0472">Membrane</keyword>
<evidence type="ECO:0000256" key="2">
    <source>
        <dbReference type="ARBA" id="ARBA00007246"/>
    </source>
</evidence>
<dbReference type="NCBIfam" id="NF037980">
    <property type="entry name" value="T2SS_GspK"/>
    <property type="match status" value="1"/>
</dbReference>
<keyword evidence="6 10" id="KW-0812">Transmembrane</keyword>
<dbReference type="GO" id="GO:0005886">
    <property type="term" value="C:plasma membrane"/>
    <property type="evidence" value="ECO:0007669"/>
    <property type="project" value="UniProtKB-SubCell"/>
</dbReference>
<keyword evidence="14" id="KW-1185">Reference proteome</keyword>